<reference evidence="2 3" key="1">
    <citation type="submission" date="2020-02" db="EMBL/GenBank/DDBJ databases">
        <title>Acidophilic actinobacteria isolated from forest soil.</title>
        <authorList>
            <person name="Golinska P."/>
        </authorList>
    </citation>
    <scope>NUCLEOTIDE SEQUENCE [LARGE SCALE GENOMIC DNA]</scope>
    <source>
        <strain evidence="2 3">NL8</strain>
    </source>
</reference>
<proteinExistence type="predicted"/>
<accession>A0ABS5L373</accession>
<organism evidence="2 3">
    <name type="scientific">Catenulispora pinistramenti</name>
    <dbReference type="NCBI Taxonomy" id="2705254"/>
    <lineage>
        <taxon>Bacteria</taxon>
        <taxon>Bacillati</taxon>
        <taxon>Actinomycetota</taxon>
        <taxon>Actinomycetes</taxon>
        <taxon>Catenulisporales</taxon>
        <taxon>Catenulisporaceae</taxon>
        <taxon>Catenulispora</taxon>
    </lineage>
</organism>
<sequence length="365" mass="39283">MADDDPTQLASGVKIQIDYTQLKTAADNMDQLKDHLDATLSAFKTNITDSHMEGTTIYGGDFSGSGNAHLNEKLYDFYNRFTDIASDAKTKLGNLSQTFRTVALQFLDNDLGVAASVNYQNYQYLLNAWIGKEAAFQHYQRTKDDETTFITYDENGNPVTNHIPMWGQGSPVPQDPGAVPMAYTNTSDFNNSLFGLNVLTDGDKAPFPNLLSDAKAFDAGAVSMTTTVKTMDHGVLDANDGPNPPTNAQNPVTQEDTTVTYDGGTYTESTTLYPDHPFNYTSHITHADGTTETSSCTANPDGSNALWTSDTKNTDGSTSTYKWTGDASKPGDRHRVNVPDPKDKGDGQGTGGVPRGTGGGGHALI</sequence>
<dbReference type="Proteomes" id="UP000730482">
    <property type="component" value="Unassembled WGS sequence"/>
</dbReference>
<evidence type="ECO:0008006" key="4">
    <source>
        <dbReference type="Google" id="ProtNLM"/>
    </source>
</evidence>
<evidence type="ECO:0000313" key="2">
    <source>
        <dbReference type="EMBL" id="MBS2552785.1"/>
    </source>
</evidence>
<dbReference type="RefSeq" id="WP_212018724.1">
    <property type="nucleotide sequence ID" value="NZ_JAAFYZ010000210.1"/>
</dbReference>
<feature type="region of interest" description="Disordered" evidence="1">
    <location>
        <begin position="290"/>
        <end position="365"/>
    </location>
</feature>
<keyword evidence="3" id="KW-1185">Reference proteome</keyword>
<comment type="caution">
    <text evidence="2">The sequence shown here is derived from an EMBL/GenBank/DDBJ whole genome shotgun (WGS) entry which is preliminary data.</text>
</comment>
<gene>
    <name evidence="2" type="ORF">KGQ19_38620</name>
</gene>
<evidence type="ECO:0000313" key="3">
    <source>
        <dbReference type="Proteomes" id="UP000730482"/>
    </source>
</evidence>
<feature type="compositionally biased region" description="Gly residues" evidence="1">
    <location>
        <begin position="347"/>
        <end position="365"/>
    </location>
</feature>
<dbReference type="EMBL" id="JAAFYZ010000210">
    <property type="protein sequence ID" value="MBS2552785.1"/>
    <property type="molecule type" value="Genomic_DNA"/>
</dbReference>
<evidence type="ECO:0000256" key="1">
    <source>
        <dbReference type="SAM" id="MobiDB-lite"/>
    </source>
</evidence>
<name>A0ABS5L373_9ACTN</name>
<feature type="compositionally biased region" description="Basic and acidic residues" evidence="1">
    <location>
        <begin position="329"/>
        <end position="346"/>
    </location>
</feature>
<feature type="compositionally biased region" description="Polar residues" evidence="1">
    <location>
        <begin position="290"/>
        <end position="322"/>
    </location>
</feature>
<feature type="region of interest" description="Disordered" evidence="1">
    <location>
        <begin position="238"/>
        <end position="257"/>
    </location>
</feature>
<protein>
    <recommendedName>
        <fullName evidence="4">WXG100 family type VII secretion target</fullName>
    </recommendedName>
</protein>